<feature type="compositionally biased region" description="Low complexity" evidence="7">
    <location>
        <begin position="18"/>
        <end position="35"/>
    </location>
</feature>
<feature type="compositionally biased region" description="Low complexity" evidence="7">
    <location>
        <begin position="592"/>
        <end position="604"/>
    </location>
</feature>
<evidence type="ECO:0000256" key="1">
    <source>
        <dbReference type="ARBA" id="ARBA00004184"/>
    </source>
</evidence>
<evidence type="ECO:0000256" key="7">
    <source>
        <dbReference type="SAM" id="MobiDB-lite"/>
    </source>
</evidence>
<evidence type="ECO:0000256" key="5">
    <source>
        <dbReference type="ARBA" id="ARBA00023136"/>
    </source>
</evidence>
<dbReference type="Pfam" id="PF01465">
    <property type="entry name" value="GRIP"/>
    <property type="match status" value="1"/>
</dbReference>
<feature type="region of interest" description="Disordered" evidence="7">
    <location>
        <begin position="436"/>
        <end position="467"/>
    </location>
</feature>
<dbReference type="PROSITE" id="PS50913">
    <property type="entry name" value="GRIP"/>
    <property type="match status" value="1"/>
</dbReference>
<evidence type="ECO:0000256" key="4">
    <source>
        <dbReference type="ARBA" id="ARBA00023054"/>
    </source>
</evidence>
<dbReference type="GO" id="GO:0005794">
    <property type="term" value="C:Golgi apparatus"/>
    <property type="evidence" value="ECO:0007669"/>
    <property type="project" value="TreeGrafter"/>
</dbReference>
<feature type="compositionally biased region" description="Polar residues" evidence="7">
    <location>
        <begin position="72"/>
        <end position="81"/>
    </location>
</feature>
<keyword evidence="5" id="KW-0472">Membrane</keyword>
<organism evidence="9 10">
    <name type="scientific">Mortierella hygrophila</name>
    <dbReference type="NCBI Taxonomy" id="979708"/>
    <lineage>
        <taxon>Eukaryota</taxon>
        <taxon>Fungi</taxon>
        <taxon>Fungi incertae sedis</taxon>
        <taxon>Mucoromycota</taxon>
        <taxon>Mortierellomycotina</taxon>
        <taxon>Mortierellomycetes</taxon>
        <taxon>Mortierellales</taxon>
        <taxon>Mortierellaceae</taxon>
        <taxon>Mortierella</taxon>
    </lineage>
</organism>
<keyword evidence="10" id="KW-1185">Reference proteome</keyword>
<dbReference type="Proteomes" id="UP000723463">
    <property type="component" value="Unassembled WGS sequence"/>
</dbReference>
<feature type="domain" description="GRIP" evidence="8">
    <location>
        <begin position="692"/>
        <end position="739"/>
    </location>
</feature>
<evidence type="ECO:0000256" key="2">
    <source>
        <dbReference type="ARBA" id="ARBA00004496"/>
    </source>
</evidence>
<evidence type="ECO:0000259" key="8">
    <source>
        <dbReference type="PROSITE" id="PS50913"/>
    </source>
</evidence>
<evidence type="ECO:0000256" key="6">
    <source>
        <dbReference type="SAM" id="Coils"/>
    </source>
</evidence>
<evidence type="ECO:0000313" key="10">
    <source>
        <dbReference type="Proteomes" id="UP000723463"/>
    </source>
</evidence>
<dbReference type="SMART" id="SM00755">
    <property type="entry name" value="Grip"/>
    <property type="match status" value="1"/>
</dbReference>
<evidence type="ECO:0000313" key="9">
    <source>
        <dbReference type="EMBL" id="KAF9545781.1"/>
    </source>
</evidence>
<accession>A0A9P6F9Z5</accession>
<comment type="subcellular location">
    <subcellularLocation>
        <location evidence="2">Cytoplasm</location>
    </subcellularLocation>
    <subcellularLocation>
        <location evidence="1">Endomembrane system</location>
        <topology evidence="1">Peripheral membrane protein</topology>
    </subcellularLocation>
</comment>
<sequence>MFNNLLKKASESSFAALASEALDSRPGSPASARRPPGSPLAGQQQQQQQQNGASSPPRNPNPRTNSGGAANPHSTNAQLASQLDEAYNDVEALQKLLQKATQEKSEIAKNADLLKEDKESLNEELQEARAVIQAMRASLENKATDEFLSLKLTAEDGASETDGGRVLGIAATLEDPLGVSSGDSKLPTAETSEDSSSSVSAAINESTTTLPAPILTPPTSASTTANTTALDNTIKELRSQLSAKSEQCQSLEESLAQKTEELKKQKSDHDEKMKKMKAIFAAANKNLNEYRTSIATKDEEITELKAKLENPEPTEEQANEQNQIVQDLEAELKNQSDAATTKLQQMEGKYKQSNSQLEKLKVEYQQYKQRASALLQQQRESVHADDDSQLKELQSQLQDLARENKSTATELQEAESKKTTLEGELQLAMDQIASLESSHEISRRQERQHARQLKDLERSVKDAQRDREAVESRLASLQELRAVEAQSLMQELGGNTKHTEERLAKKEEENAELQKILDRLSDELAAARQEIQNLRDLVSSSEANAESGSPAIGGTTSAGASQTFEPEKNNSQLHISTALGPRSSFSPLDQESPISRTSSSLSLPAERPPVYSTLSDLLAAKPLVERSPFGDAHGGFGTPAAAAALSSAREREYQIKLQQLTELLNESEANHQRLLDQEKVLKEEIRNLDRAERRQNLSVDYLKNIVLKYLETTDKEPLLPVLTTVLQLSPAEVASLRKKSAPPSASSMVLGGFFGGGGH</sequence>
<feature type="compositionally biased region" description="Low complexity" evidence="7">
    <location>
        <begin position="188"/>
        <end position="203"/>
    </location>
</feature>
<proteinExistence type="predicted"/>
<feature type="compositionally biased region" description="Basic and acidic residues" evidence="7">
    <location>
        <begin position="437"/>
        <end position="467"/>
    </location>
</feature>
<feature type="region of interest" description="Disordered" evidence="7">
    <location>
        <begin position="401"/>
        <end position="420"/>
    </location>
</feature>
<feature type="region of interest" description="Disordered" evidence="7">
    <location>
        <begin position="176"/>
        <end position="203"/>
    </location>
</feature>
<dbReference type="SUPFAM" id="SSF57997">
    <property type="entry name" value="Tropomyosin"/>
    <property type="match status" value="1"/>
</dbReference>
<feature type="compositionally biased region" description="Low complexity" evidence="7">
    <location>
        <begin position="43"/>
        <end position="68"/>
    </location>
</feature>
<name>A0A9P6F9Z5_9FUNG</name>
<dbReference type="PANTHER" id="PTHR23157:SF25">
    <property type="entry name" value="GRIP AND COILED-COIL DOMAIN-CONTAINING PROTEIN 1"/>
    <property type="match status" value="1"/>
</dbReference>
<reference evidence="9" key="1">
    <citation type="journal article" date="2020" name="Fungal Divers.">
        <title>Resolving the Mortierellaceae phylogeny through synthesis of multi-gene phylogenetics and phylogenomics.</title>
        <authorList>
            <person name="Vandepol N."/>
            <person name="Liber J."/>
            <person name="Desiro A."/>
            <person name="Na H."/>
            <person name="Kennedy M."/>
            <person name="Barry K."/>
            <person name="Grigoriev I.V."/>
            <person name="Miller A.N."/>
            <person name="O'Donnell K."/>
            <person name="Stajich J.E."/>
            <person name="Bonito G."/>
        </authorList>
    </citation>
    <scope>NUCLEOTIDE SEQUENCE</scope>
    <source>
        <strain evidence="9">NRRL 2591</strain>
    </source>
</reference>
<feature type="region of interest" description="Disordered" evidence="7">
    <location>
        <begin position="18"/>
        <end position="82"/>
    </location>
</feature>
<evidence type="ECO:0000256" key="3">
    <source>
        <dbReference type="ARBA" id="ARBA00022490"/>
    </source>
</evidence>
<dbReference type="PANTHER" id="PTHR23157">
    <property type="entry name" value="GRIP AND COILED-COIL DOMAIN-CONTAINING PROTEIN 1"/>
    <property type="match status" value="1"/>
</dbReference>
<protein>
    <recommendedName>
        <fullName evidence="8">GRIP domain-containing protein</fullName>
    </recommendedName>
</protein>
<dbReference type="InterPro" id="IPR000237">
    <property type="entry name" value="GRIP_dom"/>
</dbReference>
<dbReference type="AlphaFoldDB" id="A0A9P6F9Z5"/>
<keyword evidence="4 6" id="KW-0175">Coiled coil</keyword>
<feature type="coiled-coil region" evidence="6">
    <location>
        <begin position="650"/>
        <end position="694"/>
    </location>
</feature>
<dbReference type="EMBL" id="JAAAXW010000066">
    <property type="protein sequence ID" value="KAF9545781.1"/>
    <property type="molecule type" value="Genomic_DNA"/>
</dbReference>
<gene>
    <name evidence="9" type="ORF">EC957_010529</name>
</gene>
<feature type="region of interest" description="Disordered" evidence="7">
    <location>
        <begin position="539"/>
        <end position="606"/>
    </location>
</feature>
<dbReference type="InterPro" id="IPR051952">
    <property type="entry name" value="Golgi-autophagy_related"/>
</dbReference>
<feature type="compositionally biased region" description="Polar residues" evidence="7">
    <location>
        <begin position="554"/>
        <end position="575"/>
    </location>
</feature>
<comment type="caution">
    <text evidence="9">The sequence shown here is derived from an EMBL/GenBank/DDBJ whole genome shotgun (WGS) entry which is preliminary data.</text>
</comment>
<keyword evidence="3" id="KW-0963">Cytoplasm</keyword>